<sequence>MAFDAHVLKVLIASPGDTMRERDAIEKGLYGWNSARAEREQIILAPWRWETHAVPELGGTPQDIIDRQAVRSCDAVIAVFNARLGTATDDAVSGTAHEIIEAHRDGKPVHVYFSTEPFPRDTKPDEIARLNAFKQQLQGEGLLGDYASVEDLQYKVRDAIENDLNNMDLGTVVIRSTKADQARKVLSYRTSLSFLGPDVWRIQLANHSAGPVTRLHVEVNAVDSSGHIVDGVRLAKDVISLDEVFSRIIGDGLAASLGRRLGAGQARVVSGAVASHARPILNDALVGHVADGFPSGLAPGQSAIVLYTVPPGTTPQVSARFHDEAATPWLRVDDDDPTRAEP</sequence>
<dbReference type="EMBL" id="CP097320">
    <property type="protein sequence ID" value="UQX11399.1"/>
    <property type="molecule type" value="Genomic_DNA"/>
</dbReference>
<name>A0ABY4QKM1_9MYCO</name>
<evidence type="ECO:0000313" key="1">
    <source>
        <dbReference type="EMBL" id="UQX11399.1"/>
    </source>
</evidence>
<organism evidence="1 2">
    <name type="scientific">Candidatus Mycobacterium methanotrophicum</name>
    <dbReference type="NCBI Taxonomy" id="2943498"/>
    <lineage>
        <taxon>Bacteria</taxon>
        <taxon>Bacillati</taxon>
        <taxon>Actinomycetota</taxon>
        <taxon>Actinomycetes</taxon>
        <taxon>Mycobacteriales</taxon>
        <taxon>Mycobacteriaceae</taxon>
        <taxon>Mycobacterium</taxon>
    </lineage>
</organism>
<reference evidence="1" key="1">
    <citation type="submission" date="2022-05" db="EMBL/GenBank/DDBJ databases">
        <title>A methanotrophic Mycobacterium dominates a cave microbial ecosystem.</title>
        <authorList>
            <person name="Van Spanning R.J.M."/>
            <person name="Guan Q."/>
            <person name="Melkonian C."/>
            <person name="Gallant J."/>
            <person name="Polerecky L."/>
            <person name="Flot J.-F."/>
            <person name="Brandt B.W."/>
            <person name="Braster M."/>
            <person name="Iturbe Espinoza P."/>
            <person name="Aerts J."/>
            <person name="Meima-Franke M."/>
            <person name="Piersma S.R."/>
            <person name="Bunduc C."/>
            <person name="Ummels R."/>
            <person name="Pain A."/>
            <person name="Fleming E.J."/>
            <person name="van der Wel N."/>
            <person name="Gherman V.D."/>
            <person name="Sarbu S.M."/>
            <person name="Bodelier P.L.E."/>
            <person name="Bitter W."/>
        </authorList>
    </citation>
    <scope>NUCLEOTIDE SEQUENCE</scope>
    <source>
        <strain evidence="1">Sulfur Cave</strain>
    </source>
</reference>
<accession>A0ABY4QKM1</accession>
<gene>
    <name evidence="1" type="ORF">M5I08_02430</name>
</gene>
<keyword evidence="2" id="KW-1185">Reference proteome</keyword>
<evidence type="ECO:0000313" key="2">
    <source>
        <dbReference type="Proteomes" id="UP001056610"/>
    </source>
</evidence>
<proteinExistence type="predicted"/>
<dbReference type="Proteomes" id="UP001056610">
    <property type="component" value="Chromosome"/>
</dbReference>
<protein>
    <submittedName>
        <fullName evidence="1">DUF4062 domain-containing protein</fullName>
    </submittedName>
</protein>
<dbReference type="RefSeq" id="WP_219068409.1">
    <property type="nucleotide sequence ID" value="NZ_CAJUXY010000037.1"/>
</dbReference>